<dbReference type="PANTHER" id="PTHR21485">
    <property type="entry name" value="HAD SUPERFAMILY MEMBERS CMAS AND KDSC"/>
    <property type="match status" value="1"/>
</dbReference>
<dbReference type="InterPro" id="IPR020039">
    <property type="entry name" value="PseF"/>
</dbReference>
<keyword evidence="1" id="KW-0548">Nucleotidyltransferase</keyword>
<evidence type="ECO:0000313" key="2">
    <source>
        <dbReference type="Proteomes" id="UP000199594"/>
    </source>
</evidence>
<dbReference type="Pfam" id="PF02348">
    <property type="entry name" value="CTP_transf_3"/>
    <property type="match status" value="1"/>
</dbReference>
<dbReference type="EMBL" id="FPAQ01000022">
    <property type="protein sequence ID" value="SFT81916.1"/>
    <property type="molecule type" value="Genomic_DNA"/>
</dbReference>
<proteinExistence type="predicted"/>
<dbReference type="Gene3D" id="3.90.550.10">
    <property type="entry name" value="Spore Coat Polysaccharide Biosynthesis Protein SpsA, Chain A"/>
    <property type="match status" value="1"/>
</dbReference>
<keyword evidence="1" id="KW-0808">Transferase</keyword>
<evidence type="ECO:0000313" key="1">
    <source>
        <dbReference type="EMBL" id="SFT81916.1"/>
    </source>
</evidence>
<gene>
    <name evidence="1" type="ORF">SAMN04487956_12243</name>
</gene>
<dbReference type="RefSeq" id="WP_089850180.1">
    <property type="nucleotide sequence ID" value="NZ_FPAQ01000022.1"/>
</dbReference>
<dbReference type="SUPFAM" id="SSF53448">
    <property type="entry name" value="Nucleotide-diphospho-sugar transferases"/>
    <property type="match status" value="1"/>
</dbReference>
<dbReference type="InterPro" id="IPR050793">
    <property type="entry name" value="CMP-NeuNAc_synthase"/>
</dbReference>
<dbReference type="InterPro" id="IPR003329">
    <property type="entry name" value="Cytidylyl_trans"/>
</dbReference>
<dbReference type="AlphaFoldDB" id="A0A1I7B3Z4"/>
<protein>
    <submittedName>
        <fullName evidence="1">N-acylneuraminate cytidylyltransferase</fullName>
    </submittedName>
</protein>
<dbReference type="PANTHER" id="PTHR21485:SF6">
    <property type="entry name" value="N-ACYLNEURAMINATE CYTIDYLYLTRANSFERASE-RELATED"/>
    <property type="match status" value="1"/>
</dbReference>
<organism evidence="1 2">
    <name type="scientific">Halomonas saccharevitans</name>
    <dbReference type="NCBI Taxonomy" id="416872"/>
    <lineage>
        <taxon>Bacteria</taxon>
        <taxon>Pseudomonadati</taxon>
        <taxon>Pseudomonadota</taxon>
        <taxon>Gammaproteobacteria</taxon>
        <taxon>Oceanospirillales</taxon>
        <taxon>Halomonadaceae</taxon>
        <taxon>Halomonas</taxon>
    </lineage>
</organism>
<dbReference type="InterPro" id="IPR029044">
    <property type="entry name" value="Nucleotide-diphossugar_trans"/>
</dbReference>
<dbReference type="OrthoDB" id="9805604at2"/>
<dbReference type="Proteomes" id="UP000199594">
    <property type="component" value="Unassembled WGS sequence"/>
</dbReference>
<reference evidence="1 2" key="1">
    <citation type="submission" date="2016-10" db="EMBL/GenBank/DDBJ databases">
        <authorList>
            <person name="de Groot N.N."/>
        </authorList>
    </citation>
    <scope>NUCLEOTIDE SEQUENCE [LARGE SCALE GENOMIC DNA]</scope>
    <source>
        <strain evidence="1 2">CGMCC 1.6493</strain>
    </source>
</reference>
<dbReference type="GO" id="GO:0008781">
    <property type="term" value="F:N-acylneuraminate cytidylyltransferase activity"/>
    <property type="evidence" value="ECO:0007669"/>
    <property type="project" value="TreeGrafter"/>
</dbReference>
<dbReference type="NCBIfam" id="TIGR03584">
    <property type="entry name" value="PseF"/>
    <property type="match status" value="1"/>
</dbReference>
<dbReference type="CDD" id="cd02513">
    <property type="entry name" value="CMP-NeuAc_Synthase"/>
    <property type="match status" value="1"/>
</dbReference>
<sequence>MSDISPKAADRVAVIPARGGSKRIPRKNVKPFCGKPMIAWSIEAALASGCFDRVIVSTDDDAIADVAREWGAEVPFRRPEALADDHTGTVPVIAHALDWLEAHGDTPRQVCCVYATAPFVQADDLRRGLAILEAEGADYVFSVTSYAFPIQRALRLTAEGRVAMFQPEHAQTRSQDLEEAFHDAGQFYWGRAEAWRQALPLMGPGAAPAMLPRHRVQDIDTPEDWQRAEWLFRSLQAEDA</sequence>
<accession>A0A1I7B3Z4</accession>
<name>A0A1I7B3Z4_9GAMM</name>